<organism evidence="1 2">
    <name type="scientific">Spongiibacter nanhainus</name>
    <dbReference type="NCBI Taxonomy" id="2794344"/>
    <lineage>
        <taxon>Bacteria</taxon>
        <taxon>Pseudomonadati</taxon>
        <taxon>Pseudomonadota</taxon>
        <taxon>Gammaproteobacteria</taxon>
        <taxon>Cellvibrionales</taxon>
        <taxon>Spongiibacteraceae</taxon>
        <taxon>Spongiibacter</taxon>
    </lineage>
</organism>
<protein>
    <recommendedName>
        <fullName evidence="3">Lipoprotein</fullName>
    </recommendedName>
</protein>
<dbReference type="KEGG" id="snan:I6N98_06100"/>
<evidence type="ECO:0000313" key="2">
    <source>
        <dbReference type="Proteomes" id="UP000596063"/>
    </source>
</evidence>
<keyword evidence="2" id="KW-1185">Reference proteome</keyword>
<evidence type="ECO:0000313" key="1">
    <source>
        <dbReference type="EMBL" id="QQD19419.1"/>
    </source>
</evidence>
<evidence type="ECO:0008006" key="3">
    <source>
        <dbReference type="Google" id="ProtNLM"/>
    </source>
</evidence>
<sequence>MYNNKLKLGWFIGVIVILASCAQSPQKVELAPRFEVPDAPRANGQPVHVRVSDQRAKKVLGSRGGAYPETAVITLANDLSSAVTPAVKEHLQALGYNVDSLDANTVDLHIIFDSLVYHHPEDDGVGHDMDMEAEVRVEASRNNQSYNGRYRVKRQQKFFNAPSDTQNSELINALVVEVLENMLADQKLQEFLNGASPV</sequence>
<name>A0A7T4R2S8_9GAMM</name>
<dbReference type="AlphaFoldDB" id="A0A7T4R2S8"/>
<proteinExistence type="predicted"/>
<dbReference type="PROSITE" id="PS51257">
    <property type="entry name" value="PROKAR_LIPOPROTEIN"/>
    <property type="match status" value="1"/>
</dbReference>
<dbReference type="Pfam" id="PF03923">
    <property type="entry name" value="Lipoprotein_16"/>
    <property type="match status" value="1"/>
</dbReference>
<dbReference type="RefSeq" id="WP_198570903.1">
    <property type="nucleotide sequence ID" value="NZ_CP066167.1"/>
</dbReference>
<accession>A0A7T4R2S8</accession>
<reference evidence="1 2" key="1">
    <citation type="submission" date="2020-12" db="EMBL/GenBank/DDBJ databases">
        <authorList>
            <person name="Shan Y."/>
        </authorList>
    </citation>
    <scope>NUCLEOTIDE SEQUENCE [LARGE SCALE GENOMIC DNA]</scope>
    <source>
        <strain evidence="2">csc3.9</strain>
    </source>
</reference>
<dbReference type="EMBL" id="CP066167">
    <property type="protein sequence ID" value="QQD19419.1"/>
    <property type="molecule type" value="Genomic_DNA"/>
</dbReference>
<dbReference type="InterPro" id="IPR005619">
    <property type="entry name" value="Uncharacterised_YajG"/>
</dbReference>
<dbReference type="Proteomes" id="UP000596063">
    <property type="component" value="Chromosome"/>
</dbReference>
<gene>
    <name evidence="1" type="ORF">I6N98_06100</name>
</gene>